<evidence type="ECO:0008006" key="4">
    <source>
        <dbReference type="Google" id="ProtNLM"/>
    </source>
</evidence>
<name>A0A3Q4G772_NEOBR</name>
<sequence length="77" mass="8875">MTSKKFKSVPDILKEMTPAQRTELFNAIRAVLPRVTWETAAHLIAAVMGDHDLKRRIINFKGDKELQVSREILRTSR</sequence>
<evidence type="ECO:0000313" key="3">
    <source>
        <dbReference type="Proteomes" id="UP000261580"/>
    </source>
</evidence>
<reference evidence="2" key="1">
    <citation type="submission" date="2025-08" db="UniProtKB">
        <authorList>
            <consortium name="Ensembl"/>
        </authorList>
    </citation>
    <scope>IDENTIFICATION</scope>
</reference>
<dbReference type="AlphaFoldDB" id="A0A3Q4G772"/>
<proteinExistence type="inferred from homology"/>
<reference evidence="2" key="2">
    <citation type="submission" date="2025-09" db="UniProtKB">
        <authorList>
            <consortium name="Ensembl"/>
        </authorList>
    </citation>
    <scope>IDENTIFICATION</scope>
</reference>
<dbReference type="PANTHER" id="PTHR31493:SF1">
    <property type="entry name" value="PROTEIN C19ORF12"/>
    <property type="match status" value="1"/>
</dbReference>
<organism evidence="2 3">
    <name type="scientific">Neolamprologus brichardi</name>
    <name type="common">Fairy cichlid</name>
    <name type="synonym">Lamprologus brichardi</name>
    <dbReference type="NCBI Taxonomy" id="32507"/>
    <lineage>
        <taxon>Eukaryota</taxon>
        <taxon>Metazoa</taxon>
        <taxon>Chordata</taxon>
        <taxon>Craniata</taxon>
        <taxon>Vertebrata</taxon>
        <taxon>Euteleostomi</taxon>
        <taxon>Actinopterygii</taxon>
        <taxon>Neopterygii</taxon>
        <taxon>Teleostei</taxon>
        <taxon>Neoteleostei</taxon>
        <taxon>Acanthomorphata</taxon>
        <taxon>Ovalentaria</taxon>
        <taxon>Cichlomorphae</taxon>
        <taxon>Cichliformes</taxon>
        <taxon>Cichlidae</taxon>
        <taxon>African cichlids</taxon>
        <taxon>Pseudocrenilabrinae</taxon>
        <taxon>Lamprologini</taxon>
        <taxon>Neolamprologus</taxon>
    </lineage>
</organism>
<dbReference type="Bgee" id="ENSNBRG00000001705">
    <property type="expression patterns" value="Expressed in testis and 2 other cell types or tissues"/>
</dbReference>
<evidence type="ECO:0000313" key="2">
    <source>
        <dbReference type="Ensembl" id="ENSNBRP00000002108.1"/>
    </source>
</evidence>
<dbReference type="Proteomes" id="UP000261580">
    <property type="component" value="Unassembled WGS sequence"/>
</dbReference>
<keyword evidence="3" id="KW-1185">Reference proteome</keyword>
<dbReference type="InterPro" id="IPR033369">
    <property type="entry name" value="C19orf12"/>
</dbReference>
<protein>
    <recommendedName>
        <fullName evidence="4">Pyrin domain-containing protein</fullName>
    </recommendedName>
</protein>
<dbReference type="Ensembl" id="ENSNBRT00000002193.1">
    <property type="protein sequence ID" value="ENSNBRP00000002108.1"/>
    <property type="gene ID" value="ENSNBRG00000001705.1"/>
</dbReference>
<evidence type="ECO:0000256" key="1">
    <source>
        <dbReference type="ARBA" id="ARBA00029457"/>
    </source>
</evidence>
<accession>A0A3Q4G772</accession>
<dbReference type="PANTHER" id="PTHR31493">
    <property type="entry name" value="NAZO FAMILY MEMBER"/>
    <property type="match status" value="1"/>
</dbReference>
<dbReference type="GeneTree" id="ENSGT00940000178372"/>
<comment type="similarity">
    <text evidence="1">Belongs to the C19orf12 family.</text>
</comment>